<protein>
    <submittedName>
        <fullName evidence="2">Uncharacterized protein</fullName>
    </submittedName>
</protein>
<dbReference type="EMBL" id="PEZY01000012">
    <property type="protein sequence ID" value="PIS05770.1"/>
    <property type="molecule type" value="Genomic_DNA"/>
</dbReference>
<dbReference type="Proteomes" id="UP000229056">
    <property type="component" value="Unassembled WGS sequence"/>
</dbReference>
<keyword evidence="1" id="KW-0812">Transmembrane</keyword>
<feature type="transmembrane region" description="Helical" evidence="1">
    <location>
        <begin position="28"/>
        <end position="53"/>
    </location>
</feature>
<organism evidence="2 3">
    <name type="scientific">Candidatus Buchananbacteria bacterium CG10_big_fil_rev_8_21_14_0_10_33_19</name>
    <dbReference type="NCBI Taxonomy" id="1974525"/>
    <lineage>
        <taxon>Bacteria</taxon>
        <taxon>Candidatus Buchananiibacteriota</taxon>
    </lineage>
</organism>
<evidence type="ECO:0000313" key="2">
    <source>
        <dbReference type="EMBL" id="PIS05770.1"/>
    </source>
</evidence>
<evidence type="ECO:0000313" key="3">
    <source>
        <dbReference type="Proteomes" id="UP000229056"/>
    </source>
</evidence>
<proteinExistence type="predicted"/>
<comment type="caution">
    <text evidence="2">The sequence shown here is derived from an EMBL/GenBank/DDBJ whole genome shotgun (WGS) entry which is preliminary data.</text>
</comment>
<reference evidence="3" key="1">
    <citation type="submission" date="2017-09" db="EMBL/GenBank/DDBJ databases">
        <title>Depth-based differentiation of microbial function through sediment-hosted aquifers and enrichment of novel symbionts in the deep terrestrial subsurface.</title>
        <authorList>
            <person name="Probst A.J."/>
            <person name="Ladd B."/>
            <person name="Jarett J.K."/>
            <person name="Geller-Mcgrath D.E."/>
            <person name="Sieber C.M.K."/>
            <person name="Emerson J.B."/>
            <person name="Anantharaman K."/>
            <person name="Thomas B.C."/>
            <person name="Malmstrom R."/>
            <person name="Stieglmeier M."/>
            <person name="Klingl A."/>
            <person name="Woyke T."/>
            <person name="Ryan C.M."/>
            <person name="Banfield J.F."/>
        </authorList>
    </citation>
    <scope>NUCLEOTIDE SEQUENCE [LARGE SCALE GENOMIC DNA]</scope>
</reference>
<evidence type="ECO:0000256" key="1">
    <source>
        <dbReference type="SAM" id="Phobius"/>
    </source>
</evidence>
<accession>A0A2H0W561</accession>
<keyword evidence="1" id="KW-0472">Membrane</keyword>
<feature type="transmembrane region" description="Helical" evidence="1">
    <location>
        <begin position="105"/>
        <end position="126"/>
    </location>
</feature>
<gene>
    <name evidence="2" type="ORF">COT80_03305</name>
</gene>
<dbReference type="AlphaFoldDB" id="A0A2H0W561"/>
<name>A0A2H0W561_9BACT</name>
<feature type="transmembrane region" description="Helical" evidence="1">
    <location>
        <begin position="68"/>
        <end position="93"/>
    </location>
</feature>
<keyword evidence="1" id="KW-1133">Transmembrane helix</keyword>
<sequence>MNNFTEKVLEVIKHEKPESKWKFKLKNYAIWLAGSLFILFGSLSTAVVIYMIANNDWAVSSQIATNKWQFILLAVPIYWVATIIILLLVAYYNFRHTSVGYRYKILTIIMSSIVASIIFGGLFYYLGLGHIIDKTFAERIPIYERFASPRRAMWVNPDDGRLAGKVIFIRSSNFDLIDFYNKRWLVEPIMTDEFLQEGQIIKIIGQKIDDDRFRAERILPFDIRGQFPGLFGSMGMHRSF</sequence>